<accession>A0A7K0CC72</accession>
<keyword evidence="1" id="KW-1133">Transmembrane helix</keyword>
<gene>
    <name evidence="2" type="ORF">SRB5_11530</name>
</gene>
<evidence type="ECO:0008006" key="4">
    <source>
        <dbReference type="Google" id="ProtNLM"/>
    </source>
</evidence>
<feature type="transmembrane region" description="Helical" evidence="1">
    <location>
        <begin position="108"/>
        <end position="127"/>
    </location>
</feature>
<dbReference type="OrthoDB" id="6851830at2"/>
<evidence type="ECO:0000313" key="2">
    <source>
        <dbReference type="EMBL" id="MQY11039.1"/>
    </source>
</evidence>
<feature type="transmembrane region" description="Helical" evidence="1">
    <location>
        <begin position="147"/>
        <end position="167"/>
    </location>
</feature>
<name>A0A7K0CC72_9ACTN</name>
<proteinExistence type="predicted"/>
<evidence type="ECO:0000256" key="1">
    <source>
        <dbReference type="SAM" id="Phobius"/>
    </source>
</evidence>
<keyword evidence="1" id="KW-0472">Membrane</keyword>
<feature type="transmembrane region" description="Helical" evidence="1">
    <location>
        <begin position="75"/>
        <end position="96"/>
    </location>
</feature>
<organism evidence="2 3">
    <name type="scientific">Streptomyces smaragdinus</name>
    <dbReference type="NCBI Taxonomy" id="2585196"/>
    <lineage>
        <taxon>Bacteria</taxon>
        <taxon>Bacillati</taxon>
        <taxon>Actinomycetota</taxon>
        <taxon>Actinomycetes</taxon>
        <taxon>Kitasatosporales</taxon>
        <taxon>Streptomycetaceae</taxon>
        <taxon>Streptomyces</taxon>
    </lineage>
</organism>
<sequence length="280" mass="29535">MEKKLILRGLLAGAVAGLAAFVFARIFAEPLIGRAVDYESARDTAQAALDQAAGTPVSGGEHEIFTRAVQANAGIGLGMIVLGAAMGALTAVVYAVCLGRTGRIRPRVLALLVAAGGFAGFYLMPFLKYPANPPSIGHEDTIRDRSNLYLAMVGCSIVLLVLAVWLGRRLAVRYGNWNATLLAGAGYAVGIGLVMWGLPDAGELAANVEVYGHHATETPLPLENARGTIVFPGFPADDLYRFRLYSVLAQALLWGCLGLVLGPLAERLLARDLPASPRPT</sequence>
<dbReference type="AlphaFoldDB" id="A0A7K0CC72"/>
<evidence type="ECO:0000313" key="3">
    <source>
        <dbReference type="Proteomes" id="UP000466345"/>
    </source>
</evidence>
<dbReference type="Pfam" id="PF09490">
    <property type="entry name" value="CbtA"/>
    <property type="match status" value="1"/>
</dbReference>
<feature type="transmembrane region" description="Helical" evidence="1">
    <location>
        <begin position="179"/>
        <end position="198"/>
    </location>
</feature>
<feature type="transmembrane region" description="Helical" evidence="1">
    <location>
        <begin position="242"/>
        <end position="261"/>
    </location>
</feature>
<dbReference type="RefSeq" id="WP_153450308.1">
    <property type="nucleotide sequence ID" value="NZ_WEGJ01000002.1"/>
</dbReference>
<comment type="caution">
    <text evidence="2">The sequence shown here is derived from an EMBL/GenBank/DDBJ whole genome shotgun (WGS) entry which is preliminary data.</text>
</comment>
<keyword evidence="1" id="KW-0812">Transmembrane</keyword>
<reference evidence="2 3" key="1">
    <citation type="submission" date="2019-10" db="EMBL/GenBank/DDBJ databases">
        <title>Streptomyces smaragdinus sp. nov. and Streptomyces fabii sp. nov., isolated from the gut of fungus growing-termite Macrotermes natalensis.</title>
        <authorList>
            <person name="Schwitalla J."/>
            <person name="Benndorf R."/>
            <person name="Martin K."/>
            <person name="De Beer W."/>
            <person name="Kaster A.-K."/>
            <person name="Vollmers J."/>
            <person name="Poulsen M."/>
            <person name="Beemelmanns C."/>
        </authorList>
    </citation>
    <scope>NUCLEOTIDE SEQUENCE [LARGE SCALE GENOMIC DNA]</scope>
    <source>
        <strain evidence="2 3">RB5</strain>
    </source>
</reference>
<dbReference type="Proteomes" id="UP000466345">
    <property type="component" value="Unassembled WGS sequence"/>
</dbReference>
<keyword evidence="3" id="KW-1185">Reference proteome</keyword>
<dbReference type="InterPro" id="IPR012666">
    <property type="entry name" value="CbtA_put"/>
</dbReference>
<protein>
    <recommendedName>
        <fullName evidence="4">Cobalt transporter</fullName>
    </recommendedName>
</protein>
<dbReference type="EMBL" id="WEGJ01000002">
    <property type="protein sequence ID" value="MQY11039.1"/>
    <property type="molecule type" value="Genomic_DNA"/>
</dbReference>